<dbReference type="EMBL" id="SGWQ01000007">
    <property type="protein sequence ID" value="RZS36518.1"/>
    <property type="molecule type" value="Genomic_DNA"/>
</dbReference>
<evidence type="ECO:0000256" key="1">
    <source>
        <dbReference type="ARBA" id="ARBA00023015"/>
    </source>
</evidence>
<evidence type="ECO:0000313" key="6">
    <source>
        <dbReference type="Proteomes" id="UP000294257"/>
    </source>
</evidence>
<dbReference type="SUPFAM" id="SSF46785">
    <property type="entry name" value="Winged helix' DNA-binding domain"/>
    <property type="match status" value="1"/>
</dbReference>
<dbReference type="InterPro" id="IPR000524">
    <property type="entry name" value="Tscrpt_reg_HTH_GntR"/>
</dbReference>
<dbReference type="PANTHER" id="PTHR43537:SF5">
    <property type="entry name" value="UXU OPERON TRANSCRIPTIONAL REGULATOR"/>
    <property type="match status" value="1"/>
</dbReference>
<dbReference type="SMART" id="SM00895">
    <property type="entry name" value="FCD"/>
    <property type="match status" value="1"/>
</dbReference>
<dbReference type="SUPFAM" id="SSF48008">
    <property type="entry name" value="GntR ligand-binding domain-like"/>
    <property type="match status" value="1"/>
</dbReference>
<reference evidence="5 6" key="1">
    <citation type="submission" date="2019-02" db="EMBL/GenBank/DDBJ databases">
        <title>Genomic Encyclopedia of Type Strains, Phase IV (KMG-IV): sequencing the most valuable type-strain genomes for metagenomic binning, comparative biology and taxonomic classification.</title>
        <authorList>
            <person name="Goeker M."/>
        </authorList>
    </citation>
    <scope>NUCLEOTIDE SEQUENCE [LARGE SCALE GENOMIC DNA]</scope>
    <source>
        <strain evidence="5 6">DSM 101727</strain>
    </source>
</reference>
<dbReference type="Pfam" id="PF00392">
    <property type="entry name" value="GntR"/>
    <property type="match status" value="1"/>
</dbReference>
<comment type="caution">
    <text evidence="5">The sequence shown here is derived from an EMBL/GenBank/DDBJ whole genome shotgun (WGS) entry which is preliminary data.</text>
</comment>
<evidence type="ECO:0000256" key="3">
    <source>
        <dbReference type="ARBA" id="ARBA00023163"/>
    </source>
</evidence>
<keyword evidence="1" id="KW-0805">Transcription regulation</keyword>
<evidence type="ECO:0000313" key="5">
    <source>
        <dbReference type="EMBL" id="RZS36518.1"/>
    </source>
</evidence>
<dbReference type="InterPro" id="IPR036390">
    <property type="entry name" value="WH_DNA-bd_sf"/>
</dbReference>
<keyword evidence="3" id="KW-0804">Transcription</keyword>
<name>A0A4Q7KIX7_9PSEU</name>
<accession>A0A4Q7KIX7</accession>
<protein>
    <submittedName>
        <fullName evidence="5">DNA-binding GntR family transcriptional regulator</fullName>
    </submittedName>
</protein>
<dbReference type="PROSITE" id="PS50949">
    <property type="entry name" value="HTH_GNTR"/>
    <property type="match status" value="1"/>
</dbReference>
<dbReference type="Pfam" id="PF07729">
    <property type="entry name" value="FCD"/>
    <property type="match status" value="1"/>
</dbReference>
<keyword evidence="6" id="KW-1185">Reference proteome</keyword>
<sequence>MSLTDEAYRRLRAEIVSVGLAPGAEVSEARLVNEFALSTAAVRGALARLRAEGLVDAVPRRGHVVSAITLRDVDEVFQMRLLLEPEAAALAAVRIDERTLESLRDQGKHDYDPASREGVAGFLAANREFHVGVAEASGNGRLAAVITRLLGEAERATHLALAAGAGERGLRLHHEHDDLVDALAGRDQVMARWHMTTALESFRGELTEILRSSEQIMTVAL</sequence>
<dbReference type="AlphaFoldDB" id="A0A4Q7KIX7"/>
<dbReference type="Gene3D" id="1.10.10.10">
    <property type="entry name" value="Winged helix-like DNA-binding domain superfamily/Winged helix DNA-binding domain"/>
    <property type="match status" value="1"/>
</dbReference>
<keyword evidence="2 5" id="KW-0238">DNA-binding</keyword>
<dbReference type="InterPro" id="IPR036388">
    <property type="entry name" value="WH-like_DNA-bd_sf"/>
</dbReference>
<dbReference type="Proteomes" id="UP000294257">
    <property type="component" value="Unassembled WGS sequence"/>
</dbReference>
<dbReference type="SMART" id="SM00345">
    <property type="entry name" value="HTH_GNTR"/>
    <property type="match status" value="1"/>
</dbReference>
<evidence type="ECO:0000259" key="4">
    <source>
        <dbReference type="PROSITE" id="PS50949"/>
    </source>
</evidence>
<gene>
    <name evidence="5" type="ORF">EV193_107199</name>
</gene>
<dbReference type="GO" id="GO:0003677">
    <property type="term" value="F:DNA binding"/>
    <property type="evidence" value="ECO:0007669"/>
    <property type="project" value="UniProtKB-KW"/>
</dbReference>
<proteinExistence type="predicted"/>
<feature type="domain" description="HTH gntR-type" evidence="4">
    <location>
        <begin position="1"/>
        <end position="68"/>
    </location>
</feature>
<dbReference type="InterPro" id="IPR008920">
    <property type="entry name" value="TF_FadR/GntR_C"/>
</dbReference>
<organism evidence="5 6">
    <name type="scientific">Herbihabitans rhizosphaerae</name>
    <dbReference type="NCBI Taxonomy" id="1872711"/>
    <lineage>
        <taxon>Bacteria</taxon>
        <taxon>Bacillati</taxon>
        <taxon>Actinomycetota</taxon>
        <taxon>Actinomycetes</taxon>
        <taxon>Pseudonocardiales</taxon>
        <taxon>Pseudonocardiaceae</taxon>
        <taxon>Herbihabitans</taxon>
    </lineage>
</organism>
<dbReference type="PANTHER" id="PTHR43537">
    <property type="entry name" value="TRANSCRIPTIONAL REGULATOR, GNTR FAMILY"/>
    <property type="match status" value="1"/>
</dbReference>
<dbReference type="GO" id="GO:0003700">
    <property type="term" value="F:DNA-binding transcription factor activity"/>
    <property type="evidence" value="ECO:0007669"/>
    <property type="project" value="InterPro"/>
</dbReference>
<dbReference type="InterPro" id="IPR011711">
    <property type="entry name" value="GntR_C"/>
</dbReference>
<dbReference type="Gene3D" id="1.20.120.530">
    <property type="entry name" value="GntR ligand-binding domain-like"/>
    <property type="match status" value="1"/>
</dbReference>
<evidence type="ECO:0000256" key="2">
    <source>
        <dbReference type="ARBA" id="ARBA00023125"/>
    </source>
</evidence>